<dbReference type="GO" id="GO:0016503">
    <property type="term" value="F:pheromone receptor activity"/>
    <property type="evidence" value="ECO:0007669"/>
    <property type="project" value="InterPro"/>
</dbReference>
<evidence type="ECO:0000313" key="15">
    <source>
        <dbReference type="Proteomes" id="UP000694547"/>
    </source>
</evidence>
<keyword evidence="3 12" id="KW-1003">Cell membrane</keyword>
<evidence type="ECO:0000256" key="1">
    <source>
        <dbReference type="ARBA" id="ARBA00004651"/>
    </source>
</evidence>
<dbReference type="PRINTS" id="PR01534">
    <property type="entry name" value="VOMERONASL1R"/>
</dbReference>
<reference evidence="14" key="2">
    <citation type="submission" date="2025-08" db="UniProtKB">
        <authorList>
            <consortium name="Ensembl"/>
        </authorList>
    </citation>
    <scope>IDENTIFICATION</scope>
</reference>
<dbReference type="GO" id="GO:0005886">
    <property type="term" value="C:plasma membrane"/>
    <property type="evidence" value="ECO:0007669"/>
    <property type="project" value="UniProtKB-SubCell"/>
</dbReference>
<accession>A0A8C8UN62</accession>
<dbReference type="Ensembl" id="ENSPEMT00000040258.1">
    <property type="protein sequence ID" value="ENSPEMP00000031767.1"/>
    <property type="gene ID" value="ENSPEMG00000029484.1"/>
</dbReference>
<feature type="transmembrane region" description="Helical" evidence="12">
    <location>
        <begin position="289"/>
        <end position="309"/>
    </location>
</feature>
<keyword evidence="7 12" id="KW-0297">G-protein coupled receptor</keyword>
<gene>
    <name evidence="14" type="primary">LOC102920911</name>
</gene>
<evidence type="ECO:0000256" key="6">
    <source>
        <dbReference type="ARBA" id="ARBA00022989"/>
    </source>
</evidence>
<feature type="transmembrane region" description="Helical" evidence="12">
    <location>
        <begin position="110"/>
        <end position="134"/>
    </location>
</feature>
<evidence type="ECO:0000256" key="4">
    <source>
        <dbReference type="ARBA" id="ARBA00022507"/>
    </source>
</evidence>
<dbReference type="PROSITE" id="PS50262">
    <property type="entry name" value="G_PROTEIN_RECEP_F1_2"/>
    <property type="match status" value="1"/>
</dbReference>
<name>A0A8C8UN62_PERMB</name>
<dbReference type="FunFam" id="1.20.1070.10:FF:000051">
    <property type="entry name" value="Vomeronasal type-1 receptor"/>
    <property type="match status" value="1"/>
</dbReference>
<feature type="transmembrane region" description="Helical" evidence="12">
    <location>
        <begin position="259"/>
        <end position="277"/>
    </location>
</feature>
<evidence type="ECO:0000256" key="2">
    <source>
        <dbReference type="ARBA" id="ARBA00010663"/>
    </source>
</evidence>
<feature type="transmembrane region" description="Helical" evidence="12">
    <location>
        <begin position="37"/>
        <end position="57"/>
    </location>
</feature>
<dbReference type="GeneTree" id="ENSGT01030000234553"/>
<organism evidence="14 15">
    <name type="scientific">Peromyscus maniculatus bairdii</name>
    <name type="common">Prairie deer mouse</name>
    <dbReference type="NCBI Taxonomy" id="230844"/>
    <lineage>
        <taxon>Eukaryota</taxon>
        <taxon>Metazoa</taxon>
        <taxon>Chordata</taxon>
        <taxon>Craniata</taxon>
        <taxon>Vertebrata</taxon>
        <taxon>Euteleostomi</taxon>
        <taxon>Mammalia</taxon>
        <taxon>Eutheria</taxon>
        <taxon>Euarchontoglires</taxon>
        <taxon>Glires</taxon>
        <taxon>Rodentia</taxon>
        <taxon>Myomorpha</taxon>
        <taxon>Muroidea</taxon>
        <taxon>Cricetidae</taxon>
        <taxon>Neotominae</taxon>
        <taxon>Peromyscus</taxon>
    </lineage>
</organism>
<reference evidence="14" key="3">
    <citation type="submission" date="2025-09" db="UniProtKB">
        <authorList>
            <consortium name="Ensembl"/>
        </authorList>
    </citation>
    <scope>IDENTIFICATION</scope>
</reference>
<evidence type="ECO:0000256" key="12">
    <source>
        <dbReference type="RuleBase" id="RU364061"/>
    </source>
</evidence>
<evidence type="ECO:0000256" key="8">
    <source>
        <dbReference type="ARBA" id="ARBA00023136"/>
    </source>
</evidence>
<dbReference type="GO" id="GO:0007606">
    <property type="term" value="P:sensory perception of chemical stimulus"/>
    <property type="evidence" value="ECO:0007669"/>
    <property type="project" value="UniProtKB-ARBA"/>
</dbReference>
<feature type="transmembrane region" description="Helical" evidence="12">
    <location>
        <begin position="69"/>
        <end position="90"/>
    </location>
</feature>
<dbReference type="InterPro" id="IPR004072">
    <property type="entry name" value="Vmron_rcpt_1"/>
</dbReference>
<dbReference type="InterPro" id="IPR017452">
    <property type="entry name" value="GPCR_Rhodpsn_7TM"/>
</dbReference>
<dbReference type="Pfam" id="PF03402">
    <property type="entry name" value="V1R"/>
    <property type="match status" value="1"/>
</dbReference>
<evidence type="ECO:0000313" key="14">
    <source>
        <dbReference type="Ensembl" id="ENSPEMP00000031767.1"/>
    </source>
</evidence>
<keyword evidence="6 12" id="KW-1133">Transmembrane helix</keyword>
<keyword evidence="5 12" id="KW-0812">Transmembrane</keyword>
<evidence type="ECO:0000256" key="7">
    <source>
        <dbReference type="ARBA" id="ARBA00023040"/>
    </source>
</evidence>
<dbReference type="GO" id="GO:0019236">
    <property type="term" value="P:response to pheromone"/>
    <property type="evidence" value="ECO:0007669"/>
    <property type="project" value="UniProtKB-KW"/>
</dbReference>
<keyword evidence="8 12" id="KW-0472">Membrane</keyword>
<feature type="domain" description="G-protein coupled receptors family 1 profile" evidence="13">
    <location>
        <begin position="47"/>
        <end position="309"/>
    </location>
</feature>
<reference evidence="15" key="1">
    <citation type="submission" date="2018-10" db="EMBL/GenBank/DDBJ databases">
        <title>Improved assembly of the deer mouse Peromyscus maniculatus genome.</title>
        <authorList>
            <person name="Lassance J.-M."/>
            <person name="Hoekstra H.E."/>
        </authorList>
    </citation>
    <scope>NUCLEOTIDE SEQUENCE [LARGE SCALE GENOMIC DNA]</scope>
</reference>
<keyword evidence="4 12" id="KW-0589">Pheromone response</keyword>
<dbReference type="AlphaFoldDB" id="A0A8C8UN62"/>
<keyword evidence="10 12" id="KW-0675">Receptor</keyword>
<comment type="subcellular location">
    <subcellularLocation>
        <location evidence="1 12">Cell membrane</location>
        <topology evidence="1 12">Multi-pass membrane protein</topology>
    </subcellularLocation>
</comment>
<dbReference type="Proteomes" id="UP000694547">
    <property type="component" value="Unassembled WGS sequence"/>
</dbReference>
<evidence type="ECO:0000256" key="3">
    <source>
        <dbReference type="ARBA" id="ARBA00022475"/>
    </source>
</evidence>
<sequence>WGEAIFSLEDSCVHCLFPHKMNKNHEHHTNSHLRNTYFFEIGIGISANSILLLVHILKFTSGHRPKPTDLPIGLLAIIHLLMLLITAFIATDIFLSWRGWDDITCKFLMYLYRIFRGLSLCTTSLLSVLQAIILSPRNSCLAKFKHISSCHMSCALLFMSIFYMFISSHLLVSIIAMPNLTLNNFMYVTQSCSILPMSYLMQGTFSTLLALREAFLISLMVLSTCYMMTLLCRHKKKSQHLHSTSLSPKASPEERATRTILMLMSFFVLMSILDSIISCSRTMSLNDPTSYYIQLFVVHIYATISPFVFMSTEKHIGNLLRSMCERVINV</sequence>
<keyword evidence="15" id="KW-1185">Reference proteome</keyword>
<evidence type="ECO:0000256" key="9">
    <source>
        <dbReference type="ARBA" id="ARBA00023157"/>
    </source>
</evidence>
<keyword evidence="11 12" id="KW-0807">Transducer</keyword>
<protein>
    <recommendedName>
        <fullName evidence="12">Vomeronasal type-1 receptor</fullName>
    </recommendedName>
</protein>
<evidence type="ECO:0000256" key="11">
    <source>
        <dbReference type="ARBA" id="ARBA00023224"/>
    </source>
</evidence>
<dbReference type="Gene3D" id="1.20.1070.10">
    <property type="entry name" value="Rhodopsin 7-helix transmembrane proteins"/>
    <property type="match status" value="1"/>
</dbReference>
<proteinExistence type="inferred from homology"/>
<keyword evidence="9" id="KW-1015">Disulfide bond</keyword>
<evidence type="ECO:0000256" key="5">
    <source>
        <dbReference type="ARBA" id="ARBA00022692"/>
    </source>
</evidence>
<dbReference type="CDD" id="cd13949">
    <property type="entry name" value="7tm_V1R_pheromone"/>
    <property type="match status" value="1"/>
</dbReference>
<feature type="transmembrane region" description="Helical" evidence="12">
    <location>
        <begin position="214"/>
        <end position="232"/>
    </location>
</feature>
<comment type="similarity">
    <text evidence="2 12">Belongs to the G-protein coupled receptor 1 family.</text>
</comment>
<evidence type="ECO:0000256" key="10">
    <source>
        <dbReference type="ARBA" id="ARBA00023170"/>
    </source>
</evidence>
<dbReference type="SUPFAM" id="SSF81321">
    <property type="entry name" value="Family A G protein-coupled receptor-like"/>
    <property type="match status" value="1"/>
</dbReference>
<feature type="transmembrane region" description="Helical" evidence="12">
    <location>
        <begin position="155"/>
        <end position="177"/>
    </location>
</feature>
<evidence type="ECO:0000259" key="13">
    <source>
        <dbReference type="PROSITE" id="PS50262"/>
    </source>
</evidence>
<dbReference type="PANTHER" id="PTHR24062">
    <property type="entry name" value="VOMERONASAL TYPE-1 RECEPTOR"/>
    <property type="match status" value="1"/>
</dbReference>